<reference evidence="1" key="1">
    <citation type="submission" date="2021-01" db="EMBL/GenBank/DDBJ databases">
        <title>Whole genome shotgun sequence of Actinoplanes tereljensis NBRC 105297.</title>
        <authorList>
            <person name="Komaki H."/>
            <person name="Tamura T."/>
        </authorList>
    </citation>
    <scope>NUCLEOTIDE SEQUENCE</scope>
    <source>
        <strain evidence="1">NBRC 105297</strain>
    </source>
</reference>
<evidence type="ECO:0000313" key="2">
    <source>
        <dbReference type="Proteomes" id="UP000623608"/>
    </source>
</evidence>
<proteinExistence type="predicted"/>
<dbReference type="EMBL" id="BOMY01000023">
    <property type="protein sequence ID" value="GIF20921.1"/>
    <property type="molecule type" value="Genomic_DNA"/>
</dbReference>
<sequence>MSYQGIALQVTADTYHGTAAELLAQLQKNNEGLRIRDDGGFHVTSDPVTITNETGQRGVAAHFDGTNASGLLAAFVFGETGVEIEVVGPQAVSASLPADVAAMIKSVRPIEVSGS</sequence>
<name>A0A919NMZ8_9ACTN</name>
<dbReference type="AlphaFoldDB" id="A0A919NMZ8"/>
<protein>
    <submittedName>
        <fullName evidence="1">Uncharacterized protein</fullName>
    </submittedName>
</protein>
<organism evidence="1 2">
    <name type="scientific">Paractinoplanes tereljensis</name>
    <dbReference type="NCBI Taxonomy" id="571912"/>
    <lineage>
        <taxon>Bacteria</taxon>
        <taxon>Bacillati</taxon>
        <taxon>Actinomycetota</taxon>
        <taxon>Actinomycetes</taxon>
        <taxon>Micromonosporales</taxon>
        <taxon>Micromonosporaceae</taxon>
        <taxon>Paractinoplanes</taxon>
    </lineage>
</organism>
<accession>A0A919NMZ8</accession>
<gene>
    <name evidence="1" type="ORF">Ate02nite_36510</name>
</gene>
<evidence type="ECO:0000313" key="1">
    <source>
        <dbReference type="EMBL" id="GIF20921.1"/>
    </source>
</evidence>
<comment type="caution">
    <text evidence="1">The sequence shown here is derived from an EMBL/GenBank/DDBJ whole genome shotgun (WGS) entry which is preliminary data.</text>
</comment>
<keyword evidence="2" id="KW-1185">Reference proteome</keyword>
<dbReference type="Proteomes" id="UP000623608">
    <property type="component" value="Unassembled WGS sequence"/>
</dbReference>